<dbReference type="AlphaFoldDB" id="A0A517NGT8"/>
<reference evidence="3 4" key="1">
    <citation type="submission" date="2019-02" db="EMBL/GenBank/DDBJ databases">
        <title>Deep-cultivation of Planctomycetes and their phenomic and genomic characterization uncovers novel biology.</title>
        <authorList>
            <person name="Wiegand S."/>
            <person name="Jogler M."/>
            <person name="Boedeker C."/>
            <person name="Pinto D."/>
            <person name="Vollmers J."/>
            <person name="Rivas-Marin E."/>
            <person name="Kohn T."/>
            <person name="Peeters S.H."/>
            <person name="Heuer A."/>
            <person name="Rast P."/>
            <person name="Oberbeckmann S."/>
            <person name="Bunk B."/>
            <person name="Jeske O."/>
            <person name="Meyerdierks A."/>
            <person name="Storesund J.E."/>
            <person name="Kallscheuer N."/>
            <person name="Luecker S."/>
            <person name="Lage O.M."/>
            <person name="Pohl T."/>
            <person name="Merkel B.J."/>
            <person name="Hornburger P."/>
            <person name="Mueller R.-W."/>
            <person name="Bruemmer F."/>
            <person name="Labrenz M."/>
            <person name="Spormann A.M."/>
            <person name="Op den Camp H."/>
            <person name="Overmann J."/>
            <person name="Amann R."/>
            <person name="Jetten M.S.M."/>
            <person name="Mascher T."/>
            <person name="Medema M.H."/>
            <person name="Devos D.P."/>
            <person name="Kaster A.-K."/>
            <person name="Ovreas L."/>
            <person name="Rohde M."/>
            <person name="Galperin M.Y."/>
            <person name="Jogler C."/>
        </authorList>
    </citation>
    <scope>NUCLEOTIDE SEQUENCE [LARGE SCALE GENOMIC DNA]</scope>
    <source>
        <strain evidence="3 4">K22_7</strain>
    </source>
</reference>
<proteinExistence type="predicted"/>
<sequence length="358" mass="39716">MNRYGELSTSPLHTYAEPERGKHAVDTAAIRQAPWEWTACRYESDTKGTQRSAPFSESFGLLGTSRHCQVQLADPHAGRAVYLVVIRGSVIEAWPICPLAFSIWGVILPGTKLLVGRSRVRLLVESEGLDSVPSRPGLFDPDANSGPESSSIEKLAEPSSHSDETGHASAGDLAIFVKDRMLVKRFREGVTIVGDDHPSILRIGGCGLKRCDHAILHHMKRLWIIELDLERLDQGEPKIQELSLDCPPIHRGGLVYLRGTPEKLKRYQELLRQRSQTEDSFTTSTTNQADLTGLVRENIDITEIVAEGLVSYSQKRKRVSRILHLALKLMLFAACIATSMAVIAGGIWPIIRTVWQTI</sequence>
<accession>A0A517NGT8</accession>
<gene>
    <name evidence="3" type="ORF">K227x_47070</name>
</gene>
<protein>
    <submittedName>
        <fullName evidence="3">Uncharacterized protein</fullName>
    </submittedName>
</protein>
<name>A0A517NGT8_9BACT</name>
<keyword evidence="4" id="KW-1185">Reference proteome</keyword>
<dbReference type="Proteomes" id="UP000318538">
    <property type="component" value="Chromosome"/>
</dbReference>
<feature type="transmembrane region" description="Helical" evidence="2">
    <location>
        <begin position="325"/>
        <end position="351"/>
    </location>
</feature>
<feature type="compositionally biased region" description="Basic and acidic residues" evidence="1">
    <location>
        <begin position="154"/>
        <end position="166"/>
    </location>
</feature>
<evidence type="ECO:0000313" key="4">
    <source>
        <dbReference type="Proteomes" id="UP000318538"/>
    </source>
</evidence>
<dbReference type="EMBL" id="CP036525">
    <property type="protein sequence ID" value="QDT06298.1"/>
    <property type="molecule type" value="Genomic_DNA"/>
</dbReference>
<feature type="region of interest" description="Disordered" evidence="1">
    <location>
        <begin position="130"/>
        <end position="167"/>
    </location>
</feature>
<evidence type="ECO:0000256" key="2">
    <source>
        <dbReference type="SAM" id="Phobius"/>
    </source>
</evidence>
<keyword evidence="2" id="KW-0812">Transmembrane</keyword>
<evidence type="ECO:0000256" key="1">
    <source>
        <dbReference type="SAM" id="MobiDB-lite"/>
    </source>
</evidence>
<dbReference type="KEGG" id="rlc:K227x_47070"/>
<keyword evidence="2" id="KW-0472">Membrane</keyword>
<keyword evidence="2" id="KW-1133">Transmembrane helix</keyword>
<organism evidence="3 4">
    <name type="scientific">Rubripirellula lacrimiformis</name>
    <dbReference type="NCBI Taxonomy" id="1930273"/>
    <lineage>
        <taxon>Bacteria</taxon>
        <taxon>Pseudomonadati</taxon>
        <taxon>Planctomycetota</taxon>
        <taxon>Planctomycetia</taxon>
        <taxon>Pirellulales</taxon>
        <taxon>Pirellulaceae</taxon>
        <taxon>Rubripirellula</taxon>
    </lineage>
</organism>
<evidence type="ECO:0000313" key="3">
    <source>
        <dbReference type="EMBL" id="QDT06298.1"/>
    </source>
</evidence>